<dbReference type="RefSeq" id="XP_003039484.1">
    <property type="nucleotide sequence ID" value="XM_003039438.1"/>
</dbReference>
<keyword evidence="4" id="KW-1185">Reference proteome</keyword>
<gene>
    <name evidence="3" type="ORF">NECHADRAFT_89146</name>
</gene>
<dbReference type="OMA" id="EEICAFR"/>
<protein>
    <recommendedName>
        <fullName evidence="2">PD-(D/E)XK nuclease-like domain-containing protein</fullName>
    </recommendedName>
</protein>
<organism evidence="3 4">
    <name type="scientific">Fusarium vanettenii (strain ATCC MYA-4622 / CBS 123669 / FGSC 9596 / NRRL 45880 / 77-13-4)</name>
    <name type="common">Fusarium solani subsp. pisi</name>
    <dbReference type="NCBI Taxonomy" id="660122"/>
    <lineage>
        <taxon>Eukaryota</taxon>
        <taxon>Fungi</taxon>
        <taxon>Dikarya</taxon>
        <taxon>Ascomycota</taxon>
        <taxon>Pezizomycotina</taxon>
        <taxon>Sordariomycetes</taxon>
        <taxon>Hypocreomycetidae</taxon>
        <taxon>Hypocreales</taxon>
        <taxon>Nectriaceae</taxon>
        <taxon>Fusarium</taxon>
        <taxon>Fusarium solani species complex</taxon>
        <taxon>Fusarium vanettenii</taxon>
    </lineage>
</organism>
<reference evidence="3 4" key="1">
    <citation type="journal article" date="2009" name="PLoS Genet.">
        <title>The genome of Nectria haematococca: contribution of supernumerary chromosomes to gene expansion.</title>
        <authorList>
            <person name="Coleman J.J."/>
            <person name="Rounsley S.D."/>
            <person name="Rodriguez-Carres M."/>
            <person name="Kuo A."/>
            <person name="Wasmann C.C."/>
            <person name="Grimwood J."/>
            <person name="Schmutz J."/>
            <person name="Taga M."/>
            <person name="White G.J."/>
            <person name="Zhou S."/>
            <person name="Schwartz D.C."/>
            <person name="Freitag M."/>
            <person name="Ma L.J."/>
            <person name="Danchin E.G."/>
            <person name="Henrissat B."/>
            <person name="Coutinho P.M."/>
            <person name="Nelson D.R."/>
            <person name="Straney D."/>
            <person name="Napoli C.A."/>
            <person name="Barker B.M."/>
            <person name="Gribskov M."/>
            <person name="Rep M."/>
            <person name="Kroken S."/>
            <person name="Molnar I."/>
            <person name="Rensing C."/>
            <person name="Kennell J.C."/>
            <person name="Zamora J."/>
            <person name="Farman M.L."/>
            <person name="Selker E.U."/>
            <person name="Salamov A."/>
            <person name="Shapiro H."/>
            <person name="Pangilinan J."/>
            <person name="Lindquist E."/>
            <person name="Lamers C."/>
            <person name="Grigoriev I.V."/>
            <person name="Geiser D.M."/>
            <person name="Covert S.F."/>
            <person name="Temporini E."/>
            <person name="Vanetten H.D."/>
        </authorList>
    </citation>
    <scope>NUCLEOTIDE SEQUENCE [LARGE SCALE GENOMIC DNA]</scope>
    <source>
        <strain evidence="4">ATCC MYA-4622 / CBS 123669 / FGSC 9596 / NRRL 45880 / 77-13-4</strain>
    </source>
</reference>
<feature type="region of interest" description="Disordered" evidence="1">
    <location>
        <begin position="609"/>
        <end position="632"/>
    </location>
</feature>
<accession>C7ZQC9</accession>
<dbReference type="AlphaFoldDB" id="C7ZQC9"/>
<feature type="region of interest" description="Disordered" evidence="1">
    <location>
        <begin position="33"/>
        <end position="111"/>
    </location>
</feature>
<dbReference type="InParanoid" id="C7ZQC9"/>
<feature type="compositionally biased region" description="Low complexity" evidence="1">
    <location>
        <begin position="132"/>
        <end position="160"/>
    </location>
</feature>
<feature type="compositionally biased region" description="Basic and acidic residues" evidence="1">
    <location>
        <begin position="519"/>
        <end position="530"/>
    </location>
</feature>
<dbReference type="OrthoDB" id="4161186at2759"/>
<proteinExistence type="predicted"/>
<dbReference type="VEuPathDB" id="FungiDB:NECHADRAFT_89146"/>
<dbReference type="eggNOG" id="ENOG502SSXD">
    <property type="taxonomic scope" value="Eukaryota"/>
</dbReference>
<sequence>MRQSPVLEWLDTLELPSGGYSLAPAHETIERRAKRAKISHEPYTSRLPTPTESETQTFGLARNDRRVRTMESPASSSSSKKRRRHEESDMASQHELSDGIAGNPLDLTPRASQLGGRLFRDQYHVEEPDVTSNLSRASSSISHHSSASQRSSVSGQSSPSKQARNAELQKTGFRPVSFSLQQDQQPLSLKAICRGLTSISHGEKMFPDALRGQLADTDIPDSSFYSTNDAPRKGWDHPPPALVQDTLERAAQCLDEREGESSWNLEVHAPLLAWVFRRESQKPLIDYRYCTSAQIIHAFKPKNAPSKMVDFCIIVRPGDDTDEQDMIENLCYSRPGQTINHTGWGNLCKNPVAMSIETKRHGENWDTAVLQLGTWHSAQWRSLNWGRSKRVSIDFLPGIIIQGHDWLFVATIMKNDKAIMYHSISIGDTKTVLGIYKLVISLQYLQQWIEQTYWPAFRAEVLGMDEQICSCPQSHAPKCRRDNLDASADITKGSTTRVALRHLQKKTRITSPPGSFEAVPEKLSRERNEHPPSIIPHRPSSHISPLCPDCYTQVTILTKELQTPKTPLLACPSSSSCSRLKSSPPEQHLGLVGATVTCLVRSERVARRPTTPPLVASSAQRVSGTKGLKGPKEEDHACRSVVVYIAVLAESRGPRRPAQPG</sequence>
<evidence type="ECO:0000259" key="2">
    <source>
        <dbReference type="Pfam" id="PF20516"/>
    </source>
</evidence>
<name>C7ZQC9_FUSV7</name>
<dbReference type="EMBL" id="GG698988">
    <property type="protein sequence ID" value="EEU33771.1"/>
    <property type="molecule type" value="Genomic_DNA"/>
</dbReference>
<feature type="compositionally biased region" description="Polar residues" evidence="1">
    <location>
        <begin position="46"/>
        <end position="58"/>
    </location>
</feature>
<dbReference type="KEGG" id="nhe:NECHADRAFT_89146"/>
<dbReference type="Pfam" id="PF20516">
    <property type="entry name" value="PDDEXK_12"/>
    <property type="match status" value="1"/>
</dbReference>
<evidence type="ECO:0000313" key="3">
    <source>
        <dbReference type="EMBL" id="EEU33771.1"/>
    </source>
</evidence>
<feature type="region of interest" description="Disordered" evidence="1">
    <location>
        <begin position="129"/>
        <end position="167"/>
    </location>
</feature>
<dbReference type="Proteomes" id="UP000005206">
    <property type="component" value="Unassembled WGS sequence"/>
</dbReference>
<evidence type="ECO:0000313" key="4">
    <source>
        <dbReference type="Proteomes" id="UP000005206"/>
    </source>
</evidence>
<dbReference type="HOGENOM" id="CLU_027219_0_0_1"/>
<dbReference type="GeneID" id="9667010"/>
<dbReference type="InterPro" id="IPR046797">
    <property type="entry name" value="PDDEXK_12"/>
</dbReference>
<evidence type="ECO:0000256" key="1">
    <source>
        <dbReference type="SAM" id="MobiDB-lite"/>
    </source>
</evidence>
<feature type="region of interest" description="Disordered" evidence="1">
    <location>
        <begin position="510"/>
        <end position="538"/>
    </location>
</feature>
<feature type="domain" description="PD-(D/E)XK nuclease-like" evidence="2">
    <location>
        <begin position="213"/>
        <end position="454"/>
    </location>
</feature>